<keyword evidence="4" id="KW-1185">Reference proteome</keyword>
<dbReference type="InterPro" id="IPR036378">
    <property type="entry name" value="FAS1_dom_sf"/>
</dbReference>
<evidence type="ECO:0000313" key="3">
    <source>
        <dbReference type="EMBL" id="CAH1730246.1"/>
    </source>
</evidence>
<feature type="domain" description="FAS1" evidence="2">
    <location>
        <begin position="487"/>
        <end position="636"/>
    </location>
</feature>
<dbReference type="AlphaFoldDB" id="A0A9P0J5E6"/>
<proteinExistence type="predicted"/>
<reference evidence="3" key="1">
    <citation type="submission" date="2022-01" db="EMBL/GenBank/DDBJ databases">
        <authorList>
            <person name="King R."/>
        </authorList>
    </citation>
    <scope>NUCLEOTIDE SEQUENCE</scope>
</reference>
<feature type="domain" description="FAS1" evidence="2">
    <location>
        <begin position="164"/>
        <end position="318"/>
    </location>
</feature>
<feature type="domain" description="FAS1" evidence="2">
    <location>
        <begin position="21"/>
        <end position="150"/>
    </location>
</feature>
<dbReference type="SUPFAM" id="SSF82153">
    <property type="entry name" value="FAS1 domain"/>
    <property type="match status" value="4"/>
</dbReference>
<dbReference type="InterPro" id="IPR000782">
    <property type="entry name" value="FAS1_domain"/>
</dbReference>
<dbReference type="Pfam" id="PF02469">
    <property type="entry name" value="Fasciclin"/>
    <property type="match status" value="3"/>
</dbReference>
<reference evidence="3" key="2">
    <citation type="submission" date="2022-10" db="EMBL/GenBank/DDBJ databases">
        <authorList>
            <consortium name="ENA_rothamsted_submissions"/>
            <consortium name="culmorum"/>
            <person name="King R."/>
        </authorList>
    </citation>
    <scope>NUCLEOTIDE SEQUENCE</scope>
</reference>
<feature type="chain" id="PRO_5040371416" description="FAS1 domain-containing protein" evidence="1">
    <location>
        <begin position="22"/>
        <end position="674"/>
    </location>
</feature>
<evidence type="ECO:0000313" key="4">
    <source>
        <dbReference type="Proteomes" id="UP001153620"/>
    </source>
</evidence>
<feature type="domain" description="FAS1" evidence="2">
    <location>
        <begin position="341"/>
        <end position="483"/>
    </location>
</feature>
<dbReference type="PANTHER" id="PTHR10900">
    <property type="entry name" value="PERIOSTIN-RELATED"/>
    <property type="match status" value="1"/>
</dbReference>
<dbReference type="PROSITE" id="PS50213">
    <property type="entry name" value="FAS1"/>
    <property type="match status" value="4"/>
</dbReference>
<name>A0A9P0J5E6_9DIPT</name>
<evidence type="ECO:0000259" key="2">
    <source>
        <dbReference type="PROSITE" id="PS50213"/>
    </source>
</evidence>
<dbReference type="InterPro" id="IPR050904">
    <property type="entry name" value="Adhesion/Biosynth-related"/>
</dbReference>
<feature type="signal peptide" evidence="1">
    <location>
        <begin position="1"/>
        <end position="21"/>
    </location>
</feature>
<evidence type="ECO:0000256" key="1">
    <source>
        <dbReference type="SAM" id="SignalP"/>
    </source>
</evidence>
<gene>
    <name evidence="3" type="ORF">CHIRRI_LOCUS12281</name>
</gene>
<dbReference type="EMBL" id="OU895879">
    <property type="protein sequence ID" value="CAH1730246.1"/>
    <property type="molecule type" value="Genomic_DNA"/>
</dbReference>
<dbReference type="PANTHER" id="PTHR10900:SF80">
    <property type="entry name" value="FASCICLIN-1"/>
    <property type="match status" value="1"/>
</dbReference>
<keyword evidence="1" id="KW-0732">Signal</keyword>
<dbReference type="FunFam" id="2.30.180.10:FF:000039">
    <property type="entry name" value="Fasciclin 1, isoform F"/>
    <property type="match status" value="1"/>
</dbReference>
<dbReference type="SMART" id="SM00554">
    <property type="entry name" value="FAS1"/>
    <property type="match status" value="4"/>
</dbReference>
<dbReference type="OrthoDB" id="5984265at2759"/>
<accession>A0A9P0J5E6</accession>
<dbReference type="Proteomes" id="UP001153620">
    <property type="component" value="Chromosome 3"/>
</dbReference>
<dbReference type="Gene3D" id="2.30.180.10">
    <property type="entry name" value="FAS1 domain"/>
    <property type="match status" value="4"/>
</dbReference>
<sequence>MMAMKLLATLVLLISIGEIYSKTLLEKIQDDSDLSQFADLVERDPGIVSLFKYRSLTIFAPTNQAFQRYPDLKANVLYHILNTPNKLESLKAEMFTDMEGNPPIYITRKRSANGEEMYVNNAMILKSRSNVELKNEQGKKQVLHVIDDILVPLTTNQGSSDIYNPDALQFLTNANTFNIGSHRVRSFYQRVVISKKEQLYSADGFHTFFIPVEEGFKPPPRPDLIDKKVIDGHVIPNHVIFTSSAPLDQPFETEAFEDNLKVTATFFTQNDGKSSKTYVKSNTVVGDAKHTAGVVLAEVVLGNIPVKNGVVHLIHRPLMVVDTTVAKFLEMMERRHYHYSSKERVNKEKEDGPLFKFYEVIMDVGGEFMQAINSMRDVTLFAPSNEAWNRPEVRNILANKQKMREILNLHLVSERYSAEKIRSNNNQIIQVPTNVDKKFLYFNVMNQGDEKTITVEGSGVNATIIQSDIAATNGFVHIIDHVLGVPYTSVLEKLQSDPMLNDTLWLGTRNRFNDQLNATSARYTYFVPRDKAWRSLENEFPSVYKKLFMPDFSYHANSILERHLIVSDRIFTMGDLKNMSITTDALILTPVRDQLKIRVTEHDKRYSITWNNKKINVFRSDVICTNGIIHVIDRPFIEESDIRVSYSTATTFNVYQLPSLITSLVLFASTYFLY</sequence>
<organism evidence="3 4">
    <name type="scientific">Chironomus riparius</name>
    <dbReference type="NCBI Taxonomy" id="315576"/>
    <lineage>
        <taxon>Eukaryota</taxon>
        <taxon>Metazoa</taxon>
        <taxon>Ecdysozoa</taxon>
        <taxon>Arthropoda</taxon>
        <taxon>Hexapoda</taxon>
        <taxon>Insecta</taxon>
        <taxon>Pterygota</taxon>
        <taxon>Neoptera</taxon>
        <taxon>Endopterygota</taxon>
        <taxon>Diptera</taxon>
        <taxon>Nematocera</taxon>
        <taxon>Chironomoidea</taxon>
        <taxon>Chironomidae</taxon>
        <taxon>Chironominae</taxon>
        <taxon>Chironomus</taxon>
    </lineage>
</organism>
<protein>
    <recommendedName>
        <fullName evidence="2">FAS1 domain-containing protein</fullName>
    </recommendedName>
</protein>